<feature type="domain" description="T-box" evidence="7">
    <location>
        <begin position="117"/>
        <end position="140"/>
    </location>
</feature>
<dbReference type="GO" id="GO:0003677">
    <property type="term" value="F:DNA binding"/>
    <property type="evidence" value="ECO:0007669"/>
    <property type="project" value="UniProtKB-UniRule"/>
</dbReference>
<comment type="subcellular location">
    <subcellularLocation>
        <location evidence="5">Nucleus</location>
    </subcellularLocation>
</comment>
<proteinExistence type="predicted"/>
<organism evidence="8 9">
    <name type="scientific">Gnathostoma spinigerum</name>
    <dbReference type="NCBI Taxonomy" id="75299"/>
    <lineage>
        <taxon>Eukaryota</taxon>
        <taxon>Metazoa</taxon>
        <taxon>Ecdysozoa</taxon>
        <taxon>Nematoda</taxon>
        <taxon>Chromadorea</taxon>
        <taxon>Rhabditida</taxon>
        <taxon>Spirurina</taxon>
        <taxon>Gnathostomatomorpha</taxon>
        <taxon>Gnathostomatoidea</taxon>
        <taxon>Gnathostomatidae</taxon>
        <taxon>Gnathostoma</taxon>
    </lineage>
</organism>
<evidence type="ECO:0000256" key="6">
    <source>
        <dbReference type="SAM" id="MobiDB-lite"/>
    </source>
</evidence>
<evidence type="ECO:0000256" key="5">
    <source>
        <dbReference type="PROSITE-ProRule" id="PRU00201"/>
    </source>
</evidence>
<dbReference type="Gene3D" id="2.60.40.820">
    <property type="entry name" value="Transcription factor, T-box"/>
    <property type="match status" value="1"/>
</dbReference>
<evidence type="ECO:0000256" key="2">
    <source>
        <dbReference type="ARBA" id="ARBA00023125"/>
    </source>
</evidence>
<keyword evidence="3" id="KW-0804">Transcription</keyword>
<dbReference type="Proteomes" id="UP001608902">
    <property type="component" value="Unassembled WGS sequence"/>
</dbReference>
<evidence type="ECO:0000256" key="3">
    <source>
        <dbReference type="ARBA" id="ARBA00023163"/>
    </source>
</evidence>
<keyword evidence="2 5" id="KW-0238">DNA-binding</keyword>
<evidence type="ECO:0000259" key="7">
    <source>
        <dbReference type="PROSITE" id="PS50252"/>
    </source>
</evidence>
<keyword evidence="9" id="KW-1185">Reference proteome</keyword>
<name>A0ABD6F3L0_9BILA</name>
<sequence>MEKCGVKRELATDCPLDLVTVKRSRFMIDRILDEGDPDDDGECGGGDGDGGDGSVEGSVEEVTQRQSTGEHSLSTHRDDAVECTESTASPPSNLDLIPKTLPVPGNSHSLRRLECRLEGRELWSKFYELSTEMIITKSGR</sequence>
<dbReference type="SUPFAM" id="SSF49417">
    <property type="entry name" value="p53-like transcription factors"/>
    <property type="match status" value="1"/>
</dbReference>
<evidence type="ECO:0000313" key="8">
    <source>
        <dbReference type="EMBL" id="MFH4983910.1"/>
    </source>
</evidence>
<accession>A0ABD6F3L0</accession>
<dbReference type="InterPro" id="IPR036960">
    <property type="entry name" value="T-box_sf"/>
</dbReference>
<dbReference type="AlphaFoldDB" id="A0ABD6F3L0"/>
<evidence type="ECO:0000256" key="4">
    <source>
        <dbReference type="ARBA" id="ARBA00023242"/>
    </source>
</evidence>
<gene>
    <name evidence="8" type="ORF">AB6A40_010619</name>
</gene>
<evidence type="ECO:0000256" key="1">
    <source>
        <dbReference type="ARBA" id="ARBA00023015"/>
    </source>
</evidence>
<dbReference type="GO" id="GO:0005634">
    <property type="term" value="C:nucleus"/>
    <property type="evidence" value="ECO:0007669"/>
    <property type="project" value="UniProtKB-SubCell"/>
</dbReference>
<dbReference type="InterPro" id="IPR046360">
    <property type="entry name" value="T-box_DNA-bd"/>
</dbReference>
<dbReference type="InterPro" id="IPR008967">
    <property type="entry name" value="p53-like_TF_DNA-bd_sf"/>
</dbReference>
<comment type="caution">
    <text evidence="8">The sequence shown here is derived from an EMBL/GenBank/DDBJ whole genome shotgun (WGS) entry which is preliminary data.</text>
</comment>
<dbReference type="EMBL" id="JBGFUD010014383">
    <property type="protein sequence ID" value="MFH4983910.1"/>
    <property type="molecule type" value="Genomic_DNA"/>
</dbReference>
<dbReference type="Pfam" id="PF00907">
    <property type="entry name" value="T-box"/>
    <property type="match status" value="1"/>
</dbReference>
<dbReference type="PROSITE" id="PS50252">
    <property type="entry name" value="TBOX_3"/>
    <property type="match status" value="1"/>
</dbReference>
<keyword evidence="1" id="KW-0805">Transcription regulation</keyword>
<protein>
    <recommendedName>
        <fullName evidence="7">T-box domain-containing protein</fullName>
    </recommendedName>
</protein>
<reference evidence="8 9" key="1">
    <citation type="submission" date="2024-08" db="EMBL/GenBank/DDBJ databases">
        <title>Gnathostoma spinigerum genome.</title>
        <authorList>
            <person name="Gonzalez-Bertolin B."/>
            <person name="Monzon S."/>
            <person name="Zaballos A."/>
            <person name="Jimenez P."/>
            <person name="Dekumyoy P."/>
            <person name="Varona S."/>
            <person name="Cuesta I."/>
            <person name="Sumanam S."/>
            <person name="Adisakwattana P."/>
            <person name="Gasser R.B."/>
            <person name="Hernandez-Gonzalez A."/>
            <person name="Young N.D."/>
            <person name="Perteguer M.J."/>
        </authorList>
    </citation>
    <scope>NUCLEOTIDE SEQUENCE [LARGE SCALE GENOMIC DNA]</scope>
    <source>
        <strain evidence="8">AL3</strain>
        <tissue evidence="8">Liver</tissue>
    </source>
</reference>
<evidence type="ECO:0000313" key="9">
    <source>
        <dbReference type="Proteomes" id="UP001608902"/>
    </source>
</evidence>
<comment type="caution">
    <text evidence="5">Lacks conserved residue(s) required for the propagation of feature annotation.</text>
</comment>
<feature type="region of interest" description="Disordered" evidence="6">
    <location>
        <begin position="30"/>
        <end position="107"/>
    </location>
</feature>
<keyword evidence="4 5" id="KW-0539">Nucleus</keyword>
<feature type="compositionally biased region" description="Gly residues" evidence="6">
    <location>
        <begin position="43"/>
        <end position="54"/>
    </location>
</feature>